<accession>A0A454XU31</accession>
<keyword evidence="8" id="KW-0539">Nucleus</keyword>
<feature type="compositionally biased region" description="Acidic residues" evidence="11">
    <location>
        <begin position="552"/>
        <end position="564"/>
    </location>
</feature>
<feature type="compositionally biased region" description="Basic and acidic residues" evidence="11">
    <location>
        <begin position="1094"/>
        <end position="1104"/>
    </location>
</feature>
<dbReference type="STRING" id="70448.A0A090M6U5"/>
<dbReference type="Proteomes" id="UP000009170">
    <property type="component" value="Unassembled WGS sequence"/>
</dbReference>
<proteinExistence type="inferred from homology"/>
<dbReference type="SMART" id="SM01362">
    <property type="entry name" value="DUF663"/>
    <property type="match status" value="1"/>
</dbReference>
<keyword evidence="2" id="KW-0690">Ribosome biogenesis</keyword>
<dbReference type="PROSITE" id="PS50096">
    <property type="entry name" value="IQ"/>
    <property type="match status" value="1"/>
</dbReference>
<comment type="catalytic activity">
    <reaction evidence="9">
        <text>GTP + H2O = GDP + phosphate + H(+)</text>
        <dbReference type="Rhea" id="RHEA:19669"/>
        <dbReference type="ChEBI" id="CHEBI:15377"/>
        <dbReference type="ChEBI" id="CHEBI:15378"/>
        <dbReference type="ChEBI" id="CHEBI:37565"/>
        <dbReference type="ChEBI" id="CHEBI:43474"/>
        <dbReference type="ChEBI" id="CHEBI:58189"/>
    </reaction>
    <physiologicalReaction direction="left-to-right" evidence="9">
        <dbReference type="Rhea" id="RHEA:19670"/>
    </physiologicalReaction>
</comment>
<dbReference type="InterPro" id="IPR039761">
    <property type="entry name" value="Bms1/Tsr1"/>
</dbReference>
<evidence type="ECO:0000313" key="15">
    <source>
        <dbReference type="Proteomes" id="UP000009170"/>
    </source>
</evidence>
<dbReference type="Pfam" id="PF22298">
    <property type="entry name" value="Tsr1_G-like"/>
    <property type="match status" value="1"/>
</dbReference>
<evidence type="ECO:0000256" key="4">
    <source>
        <dbReference type="ARBA" id="ARBA00022741"/>
    </source>
</evidence>
<dbReference type="GO" id="GO:0000462">
    <property type="term" value="P:maturation of SSU-rRNA from tricistronic rRNA transcript (SSU-rRNA, 5.8S rRNA, LSU-rRNA)"/>
    <property type="evidence" value="ECO:0007669"/>
    <property type="project" value="TreeGrafter"/>
</dbReference>
<keyword evidence="3" id="KW-0597">Phosphoprotein</keyword>
<sequence length="1161" mass="130790">MDAVLGSEKPHRAPRAGAKAKKRADAVKRKRADADGGGGGGNNPRAFIFSGARKAKRARAVAIEKQERKLRAPTKDIVEGEEAPPFVVVVQGPPGVGKTTLVRSLVKHYTRHALNEIKGPLTLVTGKKRRIQIMEVKNDLNDMVDAAKVADLVLLLVDGSFGFEMETFEFLNVLQVHGFPRVMGVLTHLDQFHDVKKLKKTKKLLKHRFWTEIYDGAKLFYVSGMSQNGRYNLRDTMNLARFISTAKTKPLIWRTSHPYVVGDRFEDITKPELVQDNPVCDREVALYGFLHGCNLKHGQLVHVAGVGDMAVKEISQLPDPCPLPNKERKQRKLDDKQKLIYAPMSDVGGLLYDKDAVYITVDDRQMNFSKRQLEEKLTAEGRALPDDMDVDFGVEMVHGLQDTRMTVDEKLKNSEISLFKGSKSLKGEDFVKKSAFDVDDDDESDGSDGSGDESGDESDDESDDEDAHFPSRGSKRPGDTRTRRAADFSEEPERGYEDADSEEDEDERDDNEGLGAGASKWKEMMHGRTREKTLMEIIYDETEGTTRAANAGDDDSGSDSDSDSDLFKSRDESDSKVDALDSFDRTKFLPEVRSSLDIDDPSLRNRFVTGDWDAAKARGEAKPQAENDEDDEVYGDFEDLETGEKFGPGTSGGDDEEEEEGSEGGADAENEEQKRLEEKRAKHEAMSERTEKSANTKSPNFVDPDGPSSYFELVKNQMRDETARSRSILDVLPKSTRQAMEGYRPGAYLRIVLAKAPCEWVENFDPTRPIVIGGILPGEEIMGFQQLRLKKHRWHRKTLKNRDPLIFSIGWRRFQSIPVYSMMDANSRHRMIKYTPDHMHCYATFYGPLNPQNTGVIAFQSMASAQASFRVAATATVLEFDHSIKIVKKLKLVGTPIKVFKNTAFVSGMFNSALEVSRFEGAALRTVSGIRGTIKKALKSGEGVHGQKDGGVKEGSFRASFEDKLLLSDIIFLRTWTKVDVPKFYNPVTTAMFKDTKDWRGMKTVGQLRYEKSLPIPVNPDSIYKPIERQKRVFNKLQIPKALQQALPFKSKPKLEKARRHETLERRRAVVQDKEEKKLTTMVQQLNTIRNEKMEKRAEQQERRRAVRAKAQAIEDEWRGKLKREKLKSAYREKSKAEAAAARARESGGKFTNKKKGKSKD</sequence>
<dbReference type="GO" id="GO:0005524">
    <property type="term" value="F:ATP binding"/>
    <property type="evidence" value="ECO:0007669"/>
    <property type="project" value="UniProtKB-KW"/>
</dbReference>
<dbReference type="InterPro" id="IPR027417">
    <property type="entry name" value="P-loop_NTPase"/>
</dbReference>
<keyword evidence="15" id="KW-1185">Reference proteome</keyword>
<dbReference type="GO" id="GO:0032040">
    <property type="term" value="C:small-subunit processome"/>
    <property type="evidence" value="ECO:0007669"/>
    <property type="project" value="UniProtKB-ARBA"/>
</dbReference>
<evidence type="ECO:0000256" key="10">
    <source>
        <dbReference type="ARBA" id="ARBA00061391"/>
    </source>
</evidence>
<feature type="compositionally biased region" description="Basic and acidic residues" evidence="11">
    <location>
        <begin position="613"/>
        <end position="625"/>
    </location>
</feature>
<feature type="compositionally biased region" description="Basic and acidic residues" evidence="11">
    <location>
        <begin position="671"/>
        <end position="694"/>
    </location>
</feature>
<evidence type="ECO:0000256" key="7">
    <source>
        <dbReference type="ARBA" id="ARBA00023134"/>
    </source>
</evidence>
<dbReference type="GO" id="GO:0003924">
    <property type="term" value="F:GTPase activity"/>
    <property type="evidence" value="ECO:0007669"/>
    <property type="project" value="TreeGrafter"/>
</dbReference>
<dbReference type="InParanoid" id="A0A090M6U5"/>
<accession>A0A090M6U5</accession>
<dbReference type="Pfam" id="PF04950">
    <property type="entry name" value="RIBIOP_C"/>
    <property type="match status" value="1"/>
</dbReference>
<dbReference type="EMBL" id="CAID01000012">
    <property type="protein sequence ID" value="CEF99911.1"/>
    <property type="molecule type" value="Genomic_DNA"/>
</dbReference>
<evidence type="ECO:0000313" key="13">
    <source>
        <dbReference type="EMBL" id="CEF99911.1"/>
    </source>
</evidence>
<feature type="compositionally biased region" description="Basic residues" evidence="11">
    <location>
        <begin position="1152"/>
        <end position="1161"/>
    </location>
</feature>
<feature type="compositionally biased region" description="Acidic residues" evidence="11">
    <location>
        <begin position="626"/>
        <end position="641"/>
    </location>
</feature>
<dbReference type="PROSITE" id="PS51714">
    <property type="entry name" value="G_BMS1"/>
    <property type="match status" value="1"/>
</dbReference>
<evidence type="ECO:0000256" key="1">
    <source>
        <dbReference type="ARBA" id="ARBA00004604"/>
    </source>
</evidence>
<feature type="compositionally biased region" description="Acidic residues" evidence="11">
    <location>
        <begin position="437"/>
        <end position="466"/>
    </location>
</feature>
<feature type="compositionally biased region" description="Basic and acidic residues" evidence="11">
    <location>
        <begin position="476"/>
        <end position="497"/>
    </location>
</feature>
<dbReference type="GO" id="GO:0005525">
    <property type="term" value="F:GTP binding"/>
    <property type="evidence" value="ECO:0007669"/>
    <property type="project" value="UniProtKB-KW"/>
</dbReference>
<organism evidence="13 15">
    <name type="scientific">Ostreococcus tauri</name>
    <name type="common">Marine green alga</name>
    <dbReference type="NCBI Taxonomy" id="70448"/>
    <lineage>
        <taxon>Eukaryota</taxon>
        <taxon>Viridiplantae</taxon>
        <taxon>Chlorophyta</taxon>
        <taxon>Mamiellophyceae</taxon>
        <taxon>Mamiellales</taxon>
        <taxon>Bathycoccaceae</taxon>
        <taxon>Ostreococcus</taxon>
    </lineage>
</organism>
<reference evidence="13 15" key="1">
    <citation type="journal article" date="2006" name="Proc. Natl. Acad. Sci. U.S.A.">
        <title>Genome analysis of the smallest free-living eukaryote Ostreococcus tauri unveils many unique features.</title>
        <authorList>
            <person name="Derelle E."/>
            <person name="Ferraz C."/>
            <person name="Rombauts S."/>
            <person name="Rouze P."/>
            <person name="Worden A.Z."/>
            <person name="Robbens S."/>
            <person name="Partensky F."/>
            <person name="Degroeve S."/>
            <person name="Echeynie S."/>
            <person name="Cooke R."/>
            <person name="Saeys Y."/>
            <person name="Wuyts J."/>
            <person name="Jabbari K."/>
            <person name="Bowler C."/>
            <person name="Panaud O."/>
            <person name="Piegu B."/>
            <person name="Ball S.G."/>
            <person name="Ral J.-P."/>
            <person name="Bouget F.-Y."/>
            <person name="Piganeau G."/>
            <person name="De Baets B."/>
            <person name="Picard A."/>
            <person name="Delseny M."/>
            <person name="Demaille J."/>
            <person name="Van de Peer Y."/>
            <person name="Moreau H."/>
        </authorList>
    </citation>
    <scope>NUCLEOTIDE SEQUENCE [LARGE SCALE GENOMIC DNA]</scope>
    <source>
        <strain evidence="13 15">OTTH0595</strain>
    </source>
</reference>
<dbReference type="GO" id="GO:0030686">
    <property type="term" value="C:90S preribosome"/>
    <property type="evidence" value="ECO:0007669"/>
    <property type="project" value="TreeGrafter"/>
</dbReference>
<dbReference type="PANTHER" id="PTHR12858:SF2">
    <property type="entry name" value="RIBOSOME BIOGENESIS PROTEIN BMS1 HOMOLOG"/>
    <property type="match status" value="1"/>
</dbReference>
<evidence type="ECO:0000256" key="9">
    <source>
        <dbReference type="ARBA" id="ARBA00049117"/>
    </source>
</evidence>
<dbReference type="InterPro" id="IPR030387">
    <property type="entry name" value="G_Bms1/Tsr1_dom"/>
</dbReference>
<dbReference type="SMART" id="SM00785">
    <property type="entry name" value="AARP2CN"/>
    <property type="match status" value="1"/>
</dbReference>
<reference evidence="13" key="2">
    <citation type="journal article" date="2014" name="BMC Genomics">
        <title>An improved genome of the model marine alga Ostreococcus tauri unfolds by assessing Illumina de novo assemblies.</title>
        <authorList>
            <person name="Blanc-Mathieu R."/>
            <person name="Verhelst B."/>
            <person name="Derelle E."/>
            <person name="Rombauts S."/>
            <person name="Bouget F.Y."/>
            <person name="Carre I."/>
            <person name="Chateau A."/>
            <person name="Eyre-Walker A."/>
            <person name="Grimsley N."/>
            <person name="Moreau H."/>
            <person name="Piegu B."/>
            <person name="Rivals E."/>
            <person name="Schackwitz W."/>
            <person name="Van de Peer Y."/>
            <person name="Piganeau G."/>
        </authorList>
    </citation>
    <scope>NUCLEOTIDE SEQUENCE</scope>
    <source>
        <strain evidence="13">RCC4221</strain>
    </source>
</reference>
<feature type="compositionally biased region" description="Basic and acidic residues" evidence="11">
    <location>
        <begin position="1129"/>
        <end position="1148"/>
    </location>
</feature>
<dbReference type="SUPFAM" id="SSF52540">
    <property type="entry name" value="P-loop containing nucleoside triphosphate hydrolases"/>
    <property type="match status" value="1"/>
</dbReference>
<evidence type="ECO:0000256" key="11">
    <source>
        <dbReference type="SAM" id="MobiDB-lite"/>
    </source>
</evidence>
<name>A0A090M6U5_OSTTA</name>
<comment type="subcellular location">
    <subcellularLocation>
        <location evidence="1">Nucleus</location>
        <location evidence="1">Nucleolus</location>
    </subcellularLocation>
</comment>
<feature type="compositionally biased region" description="Acidic residues" evidence="11">
    <location>
        <begin position="498"/>
        <end position="512"/>
    </location>
</feature>
<dbReference type="OrthoDB" id="10260897at2759"/>
<feature type="region of interest" description="Disordered" evidence="11">
    <location>
        <begin position="1"/>
        <end position="47"/>
    </location>
</feature>
<accession>A0A1Y5IEI5</accession>
<feature type="region of interest" description="Disordered" evidence="11">
    <location>
        <begin position="434"/>
        <end position="706"/>
    </location>
</feature>
<evidence type="ECO:0000256" key="8">
    <source>
        <dbReference type="ARBA" id="ARBA00023242"/>
    </source>
</evidence>
<dbReference type="PANTHER" id="PTHR12858">
    <property type="entry name" value="RIBOSOME BIOGENESIS PROTEIN"/>
    <property type="match status" value="1"/>
</dbReference>
<evidence type="ECO:0000256" key="2">
    <source>
        <dbReference type="ARBA" id="ARBA00022517"/>
    </source>
</evidence>
<feature type="region of interest" description="Disordered" evidence="11">
    <location>
        <begin position="1094"/>
        <end position="1113"/>
    </location>
</feature>
<feature type="compositionally biased region" description="Acidic residues" evidence="11">
    <location>
        <begin position="653"/>
        <end position="670"/>
    </location>
</feature>
<dbReference type="GO" id="GO:0034511">
    <property type="term" value="F:U3 snoRNA binding"/>
    <property type="evidence" value="ECO:0007669"/>
    <property type="project" value="TreeGrafter"/>
</dbReference>
<evidence type="ECO:0000256" key="6">
    <source>
        <dbReference type="ARBA" id="ARBA00022840"/>
    </source>
</evidence>
<dbReference type="AlphaFoldDB" id="A0A090M6U5"/>
<dbReference type="FunCoup" id="A0A090M6U5">
    <property type="interactions" value="1888"/>
</dbReference>
<keyword evidence="4" id="KW-0547">Nucleotide-binding</keyword>
<gene>
    <name evidence="14" type="ORF">BE221DRAFT_145606</name>
    <name evidence="13" type="ORF">OT_ostta12g02110</name>
</gene>
<comment type="similarity">
    <text evidence="10">Belongs to the TRAFAC class translation factor GTPase superfamily. Bms1-like GTPase family. BMS1 subfamily.</text>
</comment>
<dbReference type="EMBL" id="KZ155782">
    <property type="protein sequence ID" value="OUS46604.1"/>
    <property type="molecule type" value="Genomic_DNA"/>
</dbReference>
<evidence type="ECO:0000259" key="12">
    <source>
        <dbReference type="PROSITE" id="PS51714"/>
    </source>
</evidence>
<dbReference type="Gene3D" id="3.40.50.300">
    <property type="entry name" value="P-loop containing nucleotide triphosphate hydrolases"/>
    <property type="match status" value="2"/>
</dbReference>
<dbReference type="Pfam" id="PF08142">
    <property type="entry name" value="AARP2CN"/>
    <property type="match status" value="1"/>
</dbReference>
<feature type="domain" description="Bms1-type G" evidence="12">
    <location>
        <begin position="83"/>
        <end position="249"/>
    </location>
</feature>
<feature type="compositionally biased region" description="Basic and acidic residues" evidence="11">
    <location>
        <begin position="520"/>
        <end position="534"/>
    </location>
</feature>
<feature type="compositionally biased region" description="Basic residues" evidence="11">
    <location>
        <begin position="12"/>
        <end position="22"/>
    </location>
</feature>
<protein>
    <submittedName>
        <fullName evidence="13">IQ motif, EF-hand binding site</fullName>
    </submittedName>
</protein>
<dbReference type="FunFam" id="3.40.50.300:FF:000105">
    <property type="entry name" value="BMS1 ribosome biogenesis factor"/>
    <property type="match status" value="1"/>
</dbReference>
<keyword evidence="7" id="KW-0342">GTP-binding</keyword>
<feature type="compositionally biased region" description="Basic and acidic residues" evidence="11">
    <location>
        <begin position="565"/>
        <end position="596"/>
    </location>
</feature>
<reference evidence="14" key="3">
    <citation type="submission" date="2017-04" db="EMBL/GenBank/DDBJ databases">
        <title>Population genomics of picophytoplankton unveils novel chromosome hypervariability.</title>
        <authorList>
            <consortium name="DOE Joint Genome Institute"/>
            <person name="Blanc-Mathieu R."/>
            <person name="Krasovec M."/>
            <person name="Hebrard M."/>
            <person name="Yau S."/>
            <person name="Desgranges E."/>
            <person name="Martin J."/>
            <person name="Schackwitz W."/>
            <person name="Kuo A."/>
            <person name="Salin G."/>
            <person name="Donnadieu C."/>
            <person name="Desdevises Y."/>
            <person name="Sanchez-Ferandin S."/>
            <person name="Moreau H."/>
            <person name="Rivals E."/>
            <person name="Grigoriev I.V."/>
            <person name="Grimsley N."/>
            <person name="Eyre-Walker A."/>
            <person name="Piganeau G."/>
        </authorList>
    </citation>
    <scope>NUCLEOTIDE SEQUENCE [LARGE SCALE GENOMIC DNA]</scope>
    <source>
        <strain evidence="14">RCC 1115</strain>
    </source>
</reference>
<evidence type="ECO:0000256" key="5">
    <source>
        <dbReference type="ARBA" id="ARBA00022801"/>
    </source>
</evidence>
<evidence type="ECO:0000256" key="3">
    <source>
        <dbReference type="ARBA" id="ARBA00022553"/>
    </source>
</evidence>
<keyword evidence="6" id="KW-0067">ATP-binding</keyword>
<dbReference type="GO" id="GO:0005654">
    <property type="term" value="C:nucleoplasm"/>
    <property type="evidence" value="ECO:0007669"/>
    <property type="project" value="UniProtKB-ARBA"/>
</dbReference>
<dbReference type="Proteomes" id="UP000195557">
    <property type="component" value="Unassembled WGS sequence"/>
</dbReference>
<evidence type="ECO:0000313" key="14">
    <source>
        <dbReference type="EMBL" id="OUS46604.1"/>
    </source>
</evidence>
<keyword evidence="5" id="KW-0378">Hydrolase</keyword>
<feature type="region of interest" description="Disordered" evidence="11">
    <location>
        <begin position="1129"/>
        <end position="1161"/>
    </location>
</feature>
<dbReference type="InterPro" id="IPR007034">
    <property type="entry name" value="BMS1_TSR1_C"/>
</dbReference>
<dbReference type="GO" id="GO:0000479">
    <property type="term" value="P:endonucleolytic cleavage of tricistronic rRNA transcript (SSU-rRNA, 5.8S rRNA, LSU-rRNA)"/>
    <property type="evidence" value="ECO:0007669"/>
    <property type="project" value="TreeGrafter"/>
</dbReference>
<dbReference type="InterPro" id="IPR012948">
    <property type="entry name" value="AARP2CN"/>
</dbReference>